<dbReference type="Proteomes" id="UP000622604">
    <property type="component" value="Unassembled WGS sequence"/>
</dbReference>
<organism evidence="2 3">
    <name type="scientific">Paraglaciecola chathamensis</name>
    <dbReference type="NCBI Taxonomy" id="368405"/>
    <lineage>
        <taxon>Bacteria</taxon>
        <taxon>Pseudomonadati</taxon>
        <taxon>Pseudomonadota</taxon>
        <taxon>Gammaproteobacteria</taxon>
        <taxon>Alteromonadales</taxon>
        <taxon>Alteromonadaceae</taxon>
        <taxon>Paraglaciecola</taxon>
    </lineage>
</organism>
<keyword evidence="1" id="KW-0732">Signal</keyword>
<dbReference type="RefSeq" id="WP_191866112.1">
    <property type="nucleotide sequence ID" value="NZ_BMZC01000006.1"/>
</dbReference>
<reference evidence="2" key="1">
    <citation type="journal article" date="2014" name="Int. J. Syst. Evol. Microbiol.">
        <title>Complete genome sequence of Corynebacterium casei LMG S-19264T (=DSM 44701T), isolated from a smear-ripened cheese.</title>
        <authorList>
            <consortium name="US DOE Joint Genome Institute (JGI-PGF)"/>
            <person name="Walter F."/>
            <person name="Albersmeier A."/>
            <person name="Kalinowski J."/>
            <person name="Ruckert C."/>
        </authorList>
    </citation>
    <scope>NUCLEOTIDE SEQUENCE</scope>
    <source>
        <strain evidence="2">KCTC 32337</strain>
    </source>
</reference>
<feature type="chain" id="PRO_5034906342" description="PEP-CTERM protein-sorting domain-containing protein" evidence="1">
    <location>
        <begin position="26"/>
        <end position="268"/>
    </location>
</feature>
<name>A0A8H9M3W5_9ALTE</name>
<reference evidence="2" key="2">
    <citation type="submission" date="2020-09" db="EMBL/GenBank/DDBJ databases">
        <authorList>
            <person name="Sun Q."/>
            <person name="Kim S."/>
        </authorList>
    </citation>
    <scope>NUCLEOTIDE SEQUENCE</scope>
    <source>
        <strain evidence="2">KCTC 32337</strain>
    </source>
</reference>
<protein>
    <recommendedName>
        <fullName evidence="4">PEP-CTERM protein-sorting domain-containing protein</fullName>
    </recommendedName>
</protein>
<sequence>MKKLLILRSAALAASLVTMSFASLATSTTGPSDDTYWNFRSNGLAATNGQGTTWGSGANFGNNMLLSNDGIEVTITAWADTGEVSGDDKIESAAVSRNNSGLLNYNRHYNDNNDGHYVDNSGDTDMLLFTFNELVSITGINLGYFSDDSDISIAAFDSLPTLQGQTWANVASAASYSASFSDLDTSNYSIATSTAGVDSKYWVIGAYNGAFGSPGWSTGNDHLKLAGISTVAGTGPDPKPPTDVAEPSSLAVLASFGLFAVWRRRKTA</sequence>
<dbReference type="InterPro" id="IPR049672">
    <property type="entry name" value="Xrt_dep_XDP1"/>
</dbReference>
<proteinExistence type="predicted"/>
<evidence type="ECO:0000256" key="1">
    <source>
        <dbReference type="SAM" id="SignalP"/>
    </source>
</evidence>
<dbReference type="NCBIfam" id="NF041927">
    <property type="entry name" value="Xrt_dep_XDP1"/>
    <property type="match status" value="1"/>
</dbReference>
<comment type="caution">
    <text evidence="2">The sequence shown here is derived from an EMBL/GenBank/DDBJ whole genome shotgun (WGS) entry which is preliminary data.</text>
</comment>
<dbReference type="EMBL" id="BMZC01000006">
    <property type="protein sequence ID" value="GGZ64658.1"/>
    <property type="molecule type" value="Genomic_DNA"/>
</dbReference>
<gene>
    <name evidence="2" type="ORF">GCM10011274_23400</name>
</gene>
<evidence type="ECO:0000313" key="2">
    <source>
        <dbReference type="EMBL" id="GGZ64658.1"/>
    </source>
</evidence>
<evidence type="ECO:0008006" key="4">
    <source>
        <dbReference type="Google" id="ProtNLM"/>
    </source>
</evidence>
<dbReference type="AlphaFoldDB" id="A0A8H9M3W5"/>
<evidence type="ECO:0000313" key="3">
    <source>
        <dbReference type="Proteomes" id="UP000622604"/>
    </source>
</evidence>
<accession>A0A8H9M3W5</accession>
<feature type="signal peptide" evidence="1">
    <location>
        <begin position="1"/>
        <end position="25"/>
    </location>
</feature>